<evidence type="ECO:0000313" key="9">
    <source>
        <dbReference type="EMBL" id="KNH23562.1"/>
    </source>
</evidence>
<evidence type="ECO:0000256" key="6">
    <source>
        <dbReference type="ARBA" id="ARBA00023012"/>
    </source>
</evidence>
<dbReference type="PANTHER" id="PTHR43711">
    <property type="entry name" value="TWO-COMPONENT HISTIDINE KINASE"/>
    <property type="match status" value="1"/>
</dbReference>
<evidence type="ECO:0000256" key="2">
    <source>
        <dbReference type="ARBA" id="ARBA00012438"/>
    </source>
</evidence>
<dbReference type="InterPro" id="IPR036097">
    <property type="entry name" value="HisK_dim/P_sf"/>
</dbReference>
<dbReference type="CDD" id="cd00075">
    <property type="entry name" value="HATPase"/>
    <property type="match status" value="1"/>
</dbReference>
<keyword evidence="6" id="KW-0902">Two-component regulatory system</keyword>
<dbReference type="Pfam" id="PF02518">
    <property type="entry name" value="HATPase_c"/>
    <property type="match status" value="1"/>
</dbReference>
<keyword evidence="3" id="KW-0597">Phosphoprotein</keyword>
<dbReference type="AlphaFoldDB" id="A0A0L1M504"/>
<accession>A0A0L1M504</accession>
<keyword evidence="7" id="KW-0812">Transmembrane</keyword>
<comment type="caution">
    <text evidence="9">The sequence shown here is derived from an EMBL/GenBank/DDBJ whole genome shotgun (WGS) entry which is preliminary data.</text>
</comment>
<dbReference type="SMART" id="SM00387">
    <property type="entry name" value="HATPase_c"/>
    <property type="match status" value="1"/>
</dbReference>
<dbReference type="Gene3D" id="1.10.287.130">
    <property type="match status" value="1"/>
</dbReference>
<dbReference type="InterPro" id="IPR003594">
    <property type="entry name" value="HATPase_dom"/>
</dbReference>
<evidence type="ECO:0000256" key="1">
    <source>
        <dbReference type="ARBA" id="ARBA00000085"/>
    </source>
</evidence>
<gene>
    <name evidence="9" type="ORF">ACS77_20835</name>
</gene>
<dbReference type="PATRIC" id="fig|317.197.peg.3652"/>
<protein>
    <recommendedName>
        <fullName evidence="2">histidine kinase</fullName>
        <ecNumber evidence="2">2.7.13.3</ecNumber>
    </recommendedName>
</protein>
<dbReference type="InterPro" id="IPR050736">
    <property type="entry name" value="Sensor_HK_Regulatory"/>
</dbReference>
<keyword evidence="5 9" id="KW-0418">Kinase</keyword>
<dbReference type="SUPFAM" id="SSF47384">
    <property type="entry name" value="Homodimeric domain of signal transducing histidine kinase"/>
    <property type="match status" value="1"/>
</dbReference>
<proteinExistence type="predicted"/>
<comment type="catalytic activity">
    <reaction evidence="1">
        <text>ATP + protein L-histidine = ADP + protein N-phospho-L-histidine.</text>
        <dbReference type="EC" id="2.7.13.3"/>
    </reaction>
</comment>
<dbReference type="Proteomes" id="UP000036955">
    <property type="component" value="Unassembled WGS sequence"/>
</dbReference>
<dbReference type="EC" id="2.7.13.3" evidence="2"/>
<dbReference type="OrthoDB" id="9804645at2"/>
<dbReference type="PRINTS" id="PR00344">
    <property type="entry name" value="BCTRLSENSOR"/>
</dbReference>
<keyword evidence="4" id="KW-0808">Transferase</keyword>
<dbReference type="SUPFAM" id="SSF55874">
    <property type="entry name" value="ATPase domain of HSP90 chaperone/DNA topoisomerase II/histidine kinase"/>
    <property type="match status" value="1"/>
</dbReference>
<evidence type="ECO:0000313" key="10">
    <source>
        <dbReference type="Proteomes" id="UP000036955"/>
    </source>
</evidence>
<dbReference type="Pfam" id="PF00512">
    <property type="entry name" value="HisKA"/>
    <property type="match status" value="1"/>
</dbReference>
<dbReference type="CDD" id="cd06225">
    <property type="entry name" value="HAMP"/>
    <property type="match status" value="1"/>
</dbReference>
<dbReference type="PANTHER" id="PTHR43711:SF1">
    <property type="entry name" value="HISTIDINE KINASE 1"/>
    <property type="match status" value="1"/>
</dbReference>
<dbReference type="GO" id="GO:0000155">
    <property type="term" value="F:phosphorelay sensor kinase activity"/>
    <property type="evidence" value="ECO:0007669"/>
    <property type="project" value="InterPro"/>
</dbReference>
<dbReference type="SMART" id="SM00388">
    <property type="entry name" value="HisKA"/>
    <property type="match status" value="1"/>
</dbReference>
<feature type="domain" description="Histidine kinase" evidence="8">
    <location>
        <begin position="275"/>
        <end position="490"/>
    </location>
</feature>
<keyword evidence="7" id="KW-0472">Membrane</keyword>
<evidence type="ECO:0000256" key="4">
    <source>
        <dbReference type="ARBA" id="ARBA00022679"/>
    </source>
</evidence>
<dbReference type="PROSITE" id="PS50109">
    <property type="entry name" value="HIS_KIN"/>
    <property type="match status" value="1"/>
</dbReference>
<dbReference type="Gene3D" id="3.30.565.10">
    <property type="entry name" value="Histidine kinase-like ATPase, C-terminal domain"/>
    <property type="match status" value="1"/>
</dbReference>
<dbReference type="InterPro" id="IPR005467">
    <property type="entry name" value="His_kinase_dom"/>
</dbReference>
<dbReference type="InterPro" id="IPR003661">
    <property type="entry name" value="HisK_dim/P_dom"/>
</dbReference>
<keyword evidence="7" id="KW-1133">Transmembrane helix</keyword>
<dbReference type="InterPro" id="IPR036890">
    <property type="entry name" value="HATPase_C_sf"/>
</dbReference>
<evidence type="ECO:0000256" key="5">
    <source>
        <dbReference type="ARBA" id="ARBA00022777"/>
    </source>
</evidence>
<evidence type="ECO:0000256" key="7">
    <source>
        <dbReference type="SAM" id="Phobius"/>
    </source>
</evidence>
<dbReference type="Gene3D" id="6.10.340.10">
    <property type="match status" value="1"/>
</dbReference>
<evidence type="ECO:0000259" key="8">
    <source>
        <dbReference type="PROSITE" id="PS50109"/>
    </source>
</evidence>
<dbReference type="EMBL" id="LFQK01000038">
    <property type="protein sequence ID" value="KNH23562.1"/>
    <property type="molecule type" value="Genomic_DNA"/>
</dbReference>
<dbReference type="InterPro" id="IPR004358">
    <property type="entry name" value="Sig_transdc_His_kin-like_C"/>
</dbReference>
<sequence>MRLTLTQRLSLVFAVLLLVCYGTSAWMQVRSNHMHELEVVQGLSRDLAQHIARDTVLMDRNGPMPNAVRELFSQLMLVNPSVEVYLLDTGGRIVGSAAPEGRLRRERVDLAPIQRLLKGEALPILGDDPRSVDGSKVFSAAPLRVNGQPAGYLYVVLLSEEHDRFAERGATSAALNTALLSIGLVALLCLIAGLTAFALITRPLRRLTEKVSQFDINGVPSASPASPEPEPVEKTASHDEIAVLDAAFRQMQARLGEQWRSLTRQDQERRELVANISHDLRTPLASLHGYLETLSLKDATLSPADRRRYLGIALDQSRKVGGLAQSLLELVRLEHGFVQPVLERFSLTDLVQDIFQKFELSAEARQIELKAAFSPNVAVACADLGLIERVLTNLFDNALRHTPQGGEVELSLRPQGAFIEVTVSDTGPGIDPELREGLFLRPFNIGGARRDGGLGLRIVHRILQLHGREIELIDMPGRGATFRFTLPVDEQTAEQWVVRSMNINSMGNSR</sequence>
<reference evidence="9 10" key="1">
    <citation type="submission" date="2015-06" db="EMBL/GenBank/DDBJ databases">
        <authorList>
            <person name="Hoefler B.C."/>
            <person name="Straight P.D."/>
        </authorList>
    </citation>
    <scope>NUCLEOTIDE SEQUENCE [LARGE SCALE GENOMIC DNA]</scope>
    <source>
        <strain evidence="9 10">Riq4</strain>
    </source>
</reference>
<evidence type="ECO:0000256" key="3">
    <source>
        <dbReference type="ARBA" id="ARBA00022553"/>
    </source>
</evidence>
<feature type="transmembrane region" description="Helical" evidence="7">
    <location>
        <begin position="178"/>
        <end position="200"/>
    </location>
</feature>
<dbReference type="CDD" id="cd00082">
    <property type="entry name" value="HisKA"/>
    <property type="match status" value="1"/>
</dbReference>
<dbReference type="FunFam" id="1.10.287.130:FF:000001">
    <property type="entry name" value="Two-component sensor histidine kinase"/>
    <property type="match status" value="1"/>
</dbReference>
<name>A0A0L1M504_PSESX</name>
<organism evidence="9 10">
    <name type="scientific">Pseudomonas syringae</name>
    <dbReference type="NCBI Taxonomy" id="317"/>
    <lineage>
        <taxon>Bacteria</taxon>
        <taxon>Pseudomonadati</taxon>
        <taxon>Pseudomonadota</taxon>
        <taxon>Gammaproteobacteria</taxon>
        <taxon>Pseudomonadales</taxon>
        <taxon>Pseudomonadaceae</taxon>
        <taxon>Pseudomonas</taxon>
    </lineage>
</organism>